<name>A0A6L5X3C4_9FIRM</name>
<reference evidence="3 4" key="1">
    <citation type="submission" date="2019-08" db="EMBL/GenBank/DDBJ databases">
        <title>In-depth cultivation of the pig gut microbiome towards novel bacterial diversity and tailored functional studies.</title>
        <authorList>
            <person name="Wylensek D."/>
            <person name="Hitch T.C.A."/>
            <person name="Clavel T."/>
        </authorList>
    </citation>
    <scope>NUCLEOTIDE SEQUENCE [LARGE SCALE GENOMIC DNA]</scope>
    <source>
        <strain evidence="3 4">Oil+RF-744-WCA-WT-11</strain>
    </source>
</reference>
<evidence type="ECO:0000313" key="3">
    <source>
        <dbReference type="EMBL" id="MSS13863.1"/>
    </source>
</evidence>
<feature type="region of interest" description="Disordered" evidence="1">
    <location>
        <begin position="267"/>
        <end position="308"/>
    </location>
</feature>
<keyword evidence="2" id="KW-0812">Transmembrane</keyword>
<keyword evidence="2" id="KW-0472">Membrane</keyword>
<evidence type="ECO:0000256" key="1">
    <source>
        <dbReference type="SAM" id="MobiDB-lite"/>
    </source>
</evidence>
<feature type="compositionally biased region" description="Low complexity" evidence="1">
    <location>
        <begin position="269"/>
        <end position="287"/>
    </location>
</feature>
<feature type="region of interest" description="Disordered" evidence="1">
    <location>
        <begin position="140"/>
        <end position="164"/>
    </location>
</feature>
<sequence>MYPNRRNNKPLLITGVVMAAAIAGLVTLNFIVRKPKTPVETEAAKHSVLIYKSADGSIEYDKKLFSKEDDEKLMLSVTPQEMVALVVHPVEGKYFDDVSINATNDISTSYSYLVNDADGSNKRINFVMPDEDVLVNLKFSDEEKRPEEQKAPEASTEPETMMETPETNPYNLTIHGLTASILQSYSGQFDDQVFLQQLGDQLHISSAMSEYQGVTDVTFSEEEYKGEKDEGQVYHYIYFNNDPRWEALAVYYSKEKKYLFTEVERESETSQSETASSSSDNSQAGTGTSSGGSSGNYGGGGYSGGSSGTSHEVTTSFDILQVSTNLIKFAGGEDRFYSAAFDYVLKSGKTGELVGTLSSYEIQPKQNRALFTIELNTGETIEGTYDKAADSFKFSGL</sequence>
<gene>
    <name evidence="3" type="ORF">FYJ35_02195</name>
</gene>
<evidence type="ECO:0000256" key="2">
    <source>
        <dbReference type="SAM" id="Phobius"/>
    </source>
</evidence>
<organism evidence="3 4">
    <name type="scientific">Porcincola intestinalis</name>
    <dbReference type="NCBI Taxonomy" id="2606632"/>
    <lineage>
        <taxon>Bacteria</taxon>
        <taxon>Bacillati</taxon>
        <taxon>Bacillota</taxon>
        <taxon>Clostridia</taxon>
        <taxon>Lachnospirales</taxon>
        <taxon>Lachnospiraceae</taxon>
        <taxon>Porcincola</taxon>
    </lineage>
</organism>
<accession>A0A6L5X3C4</accession>
<feature type="transmembrane region" description="Helical" evidence="2">
    <location>
        <begin position="12"/>
        <end position="32"/>
    </location>
</feature>
<dbReference type="Proteomes" id="UP000481852">
    <property type="component" value="Unassembled WGS sequence"/>
</dbReference>
<feature type="compositionally biased region" description="Basic and acidic residues" evidence="1">
    <location>
        <begin position="140"/>
        <end position="151"/>
    </location>
</feature>
<keyword evidence="2" id="KW-1133">Transmembrane helix</keyword>
<evidence type="ECO:0000313" key="4">
    <source>
        <dbReference type="Proteomes" id="UP000481852"/>
    </source>
</evidence>
<dbReference type="EMBL" id="VULZ01000002">
    <property type="protein sequence ID" value="MSS13863.1"/>
    <property type="molecule type" value="Genomic_DNA"/>
</dbReference>
<protein>
    <submittedName>
        <fullName evidence="3">Uncharacterized protein</fullName>
    </submittedName>
</protein>
<dbReference type="RefSeq" id="WP_154522552.1">
    <property type="nucleotide sequence ID" value="NZ_VULZ01000002.1"/>
</dbReference>
<dbReference type="AlphaFoldDB" id="A0A6L5X3C4"/>
<proteinExistence type="predicted"/>
<feature type="compositionally biased region" description="Gly residues" evidence="1">
    <location>
        <begin position="288"/>
        <end position="307"/>
    </location>
</feature>
<keyword evidence="4" id="KW-1185">Reference proteome</keyword>
<comment type="caution">
    <text evidence="3">The sequence shown here is derived from an EMBL/GenBank/DDBJ whole genome shotgun (WGS) entry which is preliminary data.</text>
</comment>